<name>A0ABM1E279_PRICU</name>
<organism evidence="2 3">
    <name type="scientific">Priapulus caudatus</name>
    <name type="common">Priapulid worm</name>
    <dbReference type="NCBI Taxonomy" id="37621"/>
    <lineage>
        <taxon>Eukaryota</taxon>
        <taxon>Metazoa</taxon>
        <taxon>Ecdysozoa</taxon>
        <taxon>Scalidophora</taxon>
        <taxon>Priapulida</taxon>
        <taxon>Priapulimorpha</taxon>
        <taxon>Priapulimorphida</taxon>
        <taxon>Priapulidae</taxon>
        <taxon>Priapulus</taxon>
    </lineage>
</organism>
<proteinExistence type="inferred from homology"/>
<dbReference type="SUPFAM" id="SSF56235">
    <property type="entry name" value="N-terminal nucleophile aminohydrolases (Ntn hydrolases)"/>
    <property type="match status" value="1"/>
</dbReference>
<dbReference type="Proteomes" id="UP000695022">
    <property type="component" value="Unplaced"/>
</dbReference>
<keyword evidence="2" id="KW-1185">Reference proteome</keyword>
<gene>
    <name evidence="3" type="primary">LOC106808203</name>
</gene>
<evidence type="ECO:0000313" key="2">
    <source>
        <dbReference type="Proteomes" id="UP000695022"/>
    </source>
</evidence>
<dbReference type="Pfam" id="PF01112">
    <property type="entry name" value="Asparaginase_2"/>
    <property type="match status" value="1"/>
</dbReference>
<reference evidence="3" key="1">
    <citation type="submission" date="2025-08" db="UniProtKB">
        <authorList>
            <consortium name="RefSeq"/>
        </authorList>
    </citation>
    <scope>IDENTIFICATION</scope>
</reference>
<sequence>MKALEEGKSAIDSVTDSLLLSLPLEDNIWTNAGRGSNLTIQGTVECYAGLMDERSLGFGAVGAVPDIQNPVLVARKLLSQQG</sequence>
<dbReference type="PANTHER" id="PTHR10188:SF8">
    <property type="entry name" value="THREONINE ASPARTASE 1"/>
    <property type="match status" value="1"/>
</dbReference>
<dbReference type="GeneID" id="106808203"/>
<dbReference type="InterPro" id="IPR029055">
    <property type="entry name" value="Ntn_hydrolases_N"/>
</dbReference>
<comment type="similarity">
    <text evidence="1">Belongs to the Ntn-hydrolase family.</text>
</comment>
<protein>
    <submittedName>
        <fullName evidence="3">Threonine aspartase 1-like</fullName>
    </submittedName>
</protein>
<dbReference type="InterPro" id="IPR000246">
    <property type="entry name" value="Peptidase_T2"/>
</dbReference>
<dbReference type="PANTHER" id="PTHR10188">
    <property type="entry name" value="L-ASPARAGINASE"/>
    <property type="match status" value="1"/>
</dbReference>
<dbReference type="RefSeq" id="XP_014666300.1">
    <property type="nucleotide sequence ID" value="XM_014810814.1"/>
</dbReference>
<evidence type="ECO:0000313" key="3">
    <source>
        <dbReference type="RefSeq" id="XP_014666300.1"/>
    </source>
</evidence>
<accession>A0ABM1E279</accession>
<evidence type="ECO:0000256" key="1">
    <source>
        <dbReference type="ARBA" id="ARBA00010872"/>
    </source>
</evidence>